<dbReference type="PANTHER" id="PTHR35149">
    <property type="entry name" value="SLL5132 PROTEIN"/>
    <property type="match status" value="1"/>
</dbReference>
<accession>A0A4R7G552</accession>
<dbReference type="SUPFAM" id="SSF46767">
    <property type="entry name" value="Methylated DNA-protein cysteine methyltransferase, C-terminal domain"/>
    <property type="match status" value="1"/>
</dbReference>
<evidence type="ECO:0000313" key="3">
    <source>
        <dbReference type="EMBL" id="TDS86576.1"/>
    </source>
</evidence>
<dbReference type="InterPro" id="IPR036217">
    <property type="entry name" value="MethylDNA_cys_MeTrfase_DNAb"/>
</dbReference>
<name>A0A4R7G552_9MICC</name>
<dbReference type="Pfam" id="PF03235">
    <property type="entry name" value="GmrSD_N"/>
    <property type="match status" value="1"/>
</dbReference>
<evidence type="ECO:0000259" key="2">
    <source>
        <dbReference type="Pfam" id="PF07510"/>
    </source>
</evidence>
<evidence type="ECO:0000313" key="4">
    <source>
        <dbReference type="Proteomes" id="UP000294506"/>
    </source>
</evidence>
<dbReference type="AlphaFoldDB" id="A0A4R7G552"/>
<feature type="domain" description="GmrSD restriction endonucleases C-terminal" evidence="2">
    <location>
        <begin position="409"/>
        <end position="548"/>
    </location>
</feature>
<dbReference type="Gene3D" id="1.10.10.10">
    <property type="entry name" value="Winged helix-like DNA-binding domain superfamily/Winged helix DNA-binding domain"/>
    <property type="match status" value="1"/>
</dbReference>
<reference evidence="3 4" key="1">
    <citation type="submission" date="2019-03" db="EMBL/GenBank/DDBJ databases">
        <title>Genomic Encyclopedia of Type Strains, Phase III (KMG-III): the genomes of soil and plant-associated and newly described type strains.</title>
        <authorList>
            <person name="Whitman W."/>
        </authorList>
    </citation>
    <scope>NUCLEOTIDE SEQUENCE [LARGE SCALE GENOMIC DNA]</scope>
    <source>
        <strain evidence="3 4">DSM 27373</strain>
    </source>
</reference>
<proteinExistence type="predicted"/>
<dbReference type="InterPro" id="IPR004919">
    <property type="entry name" value="GmrSD_N"/>
</dbReference>
<gene>
    <name evidence="3" type="ORF">EV640_103267</name>
</gene>
<keyword evidence="4" id="KW-1185">Reference proteome</keyword>
<dbReference type="PANTHER" id="PTHR35149:SF2">
    <property type="entry name" value="DUF262 DOMAIN-CONTAINING PROTEIN"/>
    <property type="match status" value="1"/>
</dbReference>
<dbReference type="Proteomes" id="UP000294506">
    <property type="component" value="Unassembled WGS sequence"/>
</dbReference>
<dbReference type="EMBL" id="SOAN01000003">
    <property type="protein sequence ID" value="TDS86576.1"/>
    <property type="molecule type" value="Genomic_DNA"/>
</dbReference>
<organism evidence="3 4">
    <name type="scientific">Nesterenkonia aurantiaca</name>
    <dbReference type="NCBI Taxonomy" id="1436010"/>
    <lineage>
        <taxon>Bacteria</taxon>
        <taxon>Bacillati</taxon>
        <taxon>Actinomycetota</taxon>
        <taxon>Actinomycetes</taxon>
        <taxon>Micrococcales</taxon>
        <taxon>Micrococcaceae</taxon>
        <taxon>Nesterenkonia</taxon>
    </lineage>
</organism>
<dbReference type="RefSeq" id="WP_166645877.1">
    <property type="nucleotide sequence ID" value="NZ_SOAN01000003.1"/>
</dbReference>
<dbReference type="Pfam" id="PF07510">
    <property type="entry name" value="GmrSD_C"/>
    <property type="match status" value="1"/>
</dbReference>
<dbReference type="InterPro" id="IPR036388">
    <property type="entry name" value="WH-like_DNA-bd_sf"/>
</dbReference>
<feature type="domain" description="GmrSD restriction endonucleases N-terminal" evidence="1">
    <location>
        <begin position="8"/>
        <end position="226"/>
    </location>
</feature>
<sequence length="780" mass="87821">MQLDKPLVGELLDGAKTRYQIPLYQRTFDWEERHFEQLWSDLLNLAIARRTDPESEHFLGTLVLDVGHQTPNDYTFLVVDGQQRLTTLTMLLAAIRDIYREQGSDVAEEIQEDRLIHRRKPSKPERFRLWPTQGDREDFMKIIDGEVDRASSSNLVAAYSYFTKSFRKALEERGVGIDEVRSAALDGIRFVSITAEEQDNVYAIFESLNNTGLKLTQGDLLRNYFFSRLGHLAESVYASFWYPMQERLSRADLTHLFWLDLTWSDTEAKKDDTFKKQAERAREPDPEQLRDKIKRFNRLSILLEVIRLPSKESDPQVRRALQRLVDFGIESTDPLVLGLLNLRQTGDITNEQTADALAVIESFLVRRLIVRAPHNALSRILMRAYASVDPSDPAASLLDYFSRDNKDFASNERIREAVTSVNFYRSGTRRQQKTLLTWLEGELAGNEPVVLTKTTVEHVLPQKLTDVWREELEKDTGDFVSPESVHETYVHTLANLTISGYNSSLSNRPFSVKRELLIEKGNIELNKWIASKEKWRRTEIIERGDYLSDLIARTWVGPTSVSSGDSRNDETAEIADALAKVPTGTWVSFGDLADATEVTVVGVKRVLAASEVPLAWRVMEANGRYSPQTSKDAFRTNLENEGVQFDATGAAMQSYRWNFGASFGGAATLVRDTAGDVHAGPIREFLEEAANRLAPSVSAAVDTAVNSWLLCGGKVSLSVDPGEHDVLTAMLQEAEGGTSVAELRLTPTNGLWLRRYDQEGHELVDAKTVGSIVALSDGPE</sequence>
<dbReference type="InterPro" id="IPR011089">
    <property type="entry name" value="GmrSD_C"/>
</dbReference>
<evidence type="ECO:0000259" key="1">
    <source>
        <dbReference type="Pfam" id="PF03235"/>
    </source>
</evidence>
<protein>
    <submittedName>
        <fullName evidence="3">Uncharacterized protein with ParB-like and HNH nuclease domain</fullName>
    </submittedName>
</protein>
<comment type="caution">
    <text evidence="3">The sequence shown here is derived from an EMBL/GenBank/DDBJ whole genome shotgun (WGS) entry which is preliminary data.</text>
</comment>